<proteinExistence type="predicted"/>
<protein>
    <submittedName>
        <fullName evidence="1">Ovule protein</fullName>
    </submittedName>
</protein>
<organism evidence="1">
    <name type="scientific">Rodentolepis nana</name>
    <name type="common">Dwarf tapeworm</name>
    <name type="synonym">Hymenolepis nana</name>
    <dbReference type="NCBI Taxonomy" id="102285"/>
    <lineage>
        <taxon>Eukaryota</taxon>
        <taxon>Metazoa</taxon>
        <taxon>Spiralia</taxon>
        <taxon>Lophotrochozoa</taxon>
        <taxon>Platyhelminthes</taxon>
        <taxon>Cestoda</taxon>
        <taxon>Eucestoda</taxon>
        <taxon>Cyclophyllidea</taxon>
        <taxon>Hymenolepididae</taxon>
        <taxon>Rodentolepis</taxon>
    </lineage>
</organism>
<sequence length="67" mass="7943">LLNKLKSLFRVSQKRVKFQRLDRKRRRTFRLGLLVSSSRYQFRNAVSFSVPVAVDSACAFSKWHLSR</sequence>
<dbReference type="AlphaFoldDB" id="A0A0R3T7E3"/>
<accession>A0A0R3T7E3</accession>
<dbReference type="WBParaSite" id="HNAJ_0000298101-mRNA-1">
    <property type="protein sequence ID" value="HNAJ_0000298101-mRNA-1"/>
    <property type="gene ID" value="HNAJ_0000298101"/>
</dbReference>
<name>A0A0R3T7E3_RODNA</name>
<reference evidence="1" key="1">
    <citation type="submission" date="2017-02" db="UniProtKB">
        <authorList>
            <consortium name="WormBaseParasite"/>
        </authorList>
    </citation>
    <scope>IDENTIFICATION</scope>
</reference>
<evidence type="ECO:0000313" key="1">
    <source>
        <dbReference type="WBParaSite" id="HNAJ_0000298101-mRNA-1"/>
    </source>
</evidence>